<dbReference type="Proteomes" id="UP000435357">
    <property type="component" value="Unassembled WGS sequence"/>
</dbReference>
<dbReference type="EMBL" id="WACR01000008">
    <property type="protein sequence ID" value="KAB1063562.1"/>
    <property type="molecule type" value="Genomic_DNA"/>
</dbReference>
<feature type="domain" description="Alpha-L-glutamate ligase-related protein ATP-grasp" evidence="1">
    <location>
        <begin position="8"/>
        <end position="84"/>
    </location>
</feature>
<name>A0A6N6M2Y8_9FLAO</name>
<evidence type="ECO:0000259" key="1">
    <source>
        <dbReference type="Pfam" id="PF14397"/>
    </source>
</evidence>
<comment type="caution">
    <text evidence="2">The sequence shown here is derived from an EMBL/GenBank/DDBJ whole genome shotgun (WGS) entry which is preliminary data.</text>
</comment>
<protein>
    <recommendedName>
        <fullName evidence="1">Alpha-L-glutamate ligase-related protein ATP-grasp domain-containing protein</fullName>
    </recommendedName>
</protein>
<keyword evidence="3" id="KW-1185">Reference proteome</keyword>
<gene>
    <name evidence="2" type="ORF">F3059_10815</name>
</gene>
<evidence type="ECO:0000313" key="2">
    <source>
        <dbReference type="EMBL" id="KAB1063562.1"/>
    </source>
</evidence>
<dbReference type="OrthoDB" id="6315394at2"/>
<organism evidence="2 3">
    <name type="scientific">Salibacter halophilus</name>
    <dbReference type="NCBI Taxonomy" id="1803916"/>
    <lineage>
        <taxon>Bacteria</taxon>
        <taxon>Pseudomonadati</taxon>
        <taxon>Bacteroidota</taxon>
        <taxon>Flavobacteriia</taxon>
        <taxon>Flavobacteriales</taxon>
        <taxon>Salibacteraceae</taxon>
        <taxon>Salibacter</taxon>
    </lineage>
</organism>
<accession>A0A6N6M2Y8</accession>
<sequence length="84" mass="9311">MLIKFNVKNKFKLLVNNQRVSVNSPIDNLVAGNLVAPIDDKKGGIFGLGIYSDITRKPESTHPITGVKMIGFQVPMWKECLKLA</sequence>
<dbReference type="InterPro" id="IPR039523">
    <property type="entry name" value="RimK-rel_E_lig_ATP-grasp"/>
</dbReference>
<evidence type="ECO:0000313" key="3">
    <source>
        <dbReference type="Proteomes" id="UP000435357"/>
    </source>
</evidence>
<reference evidence="2 3" key="1">
    <citation type="submission" date="2019-09" db="EMBL/GenBank/DDBJ databases">
        <title>Genomes of Cryomorphaceae.</title>
        <authorList>
            <person name="Bowman J.P."/>
        </authorList>
    </citation>
    <scope>NUCLEOTIDE SEQUENCE [LARGE SCALE GENOMIC DNA]</scope>
    <source>
        <strain evidence="2 3">KCTC 52047</strain>
    </source>
</reference>
<dbReference type="Pfam" id="PF14397">
    <property type="entry name" value="ATPgrasp_ST"/>
    <property type="match status" value="1"/>
</dbReference>
<proteinExistence type="predicted"/>
<dbReference type="AlphaFoldDB" id="A0A6N6M2Y8"/>